<keyword evidence="1" id="KW-1133">Transmembrane helix</keyword>
<keyword evidence="1" id="KW-0472">Membrane</keyword>
<feature type="transmembrane region" description="Helical" evidence="1">
    <location>
        <begin position="117"/>
        <end position="139"/>
    </location>
</feature>
<reference evidence="2 3" key="1">
    <citation type="submission" date="2016-10" db="EMBL/GenBank/DDBJ databases">
        <authorList>
            <person name="de Groot N.N."/>
        </authorList>
    </citation>
    <scope>NUCLEOTIDE SEQUENCE [LARGE SCALE GENOMIC DNA]</scope>
    <source>
        <strain evidence="2 3">DSM 8512</strain>
    </source>
</reference>
<sequence>MTHSRTDDPEKAAVRIAEALTRRPVCVEQQLLAADIRLLAKDPAGLQHLEHVLTSYDDENLGITVPALIHRVMADLSCEADLILHRVRIWSICCMAVGYAGAAVILAAISLDPTWRLIGVAGIAAVLASIGLATTWLAARRRGHLLAEVAAVQALAAACQRGGQSFKS</sequence>
<organism evidence="2 3">
    <name type="scientific">Paracoccus alcaliphilus</name>
    <dbReference type="NCBI Taxonomy" id="34002"/>
    <lineage>
        <taxon>Bacteria</taxon>
        <taxon>Pseudomonadati</taxon>
        <taxon>Pseudomonadota</taxon>
        <taxon>Alphaproteobacteria</taxon>
        <taxon>Rhodobacterales</taxon>
        <taxon>Paracoccaceae</taxon>
        <taxon>Paracoccus</taxon>
    </lineage>
</organism>
<keyword evidence="3" id="KW-1185">Reference proteome</keyword>
<evidence type="ECO:0000313" key="2">
    <source>
        <dbReference type="EMBL" id="SEO43486.1"/>
    </source>
</evidence>
<dbReference type="RefSeq" id="WP_090618123.1">
    <property type="nucleotide sequence ID" value="NZ_CP067124.1"/>
</dbReference>
<evidence type="ECO:0000313" key="3">
    <source>
        <dbReference type="Proteomes" id="UP000199054"/>
    </source>
</evidence>
<dbReference type="EMBL" id="FODE01000108">
    <property type="protein sequence ID" value="SEO43486.1"/>
    <property type="molecule type" value="Genomic_DNA"/>
</dbReference>
<feature type="transmembrane region" description="Helical" evidence="1">
    <location>
        <begin position="89"/>
        <end position="111"/>
    </location>
</feature>
<keyword evidence="1" id="KW-0812">Transmembrane</keyword>
<gene>
    <name evidence="2" type="ORF">SAMN04489859_11081</name>
</gene>
<name>A0A1H8PNX6_9RHOB</name>
<evidence type="ECO:0000256" key="1">
    <source>
        <dbReference type="SAM" id="Phobius"/>
    </source>
</evidence>
<proteinExistence type="predicted"/>
<protein>
    <submittedName>
        <fullName evidence="2">Uncharacterized protein</fullName>
    </submittedName>
</protein>
<dbReference type="Proteomes" id="UP000199054">
    <property type="component" value="Unassembled WGS sequence"/>
</dbReference>
<dbReference type="AlphaFoldDB" id="A0A1H8PNX6"/>
<accession>A0A1H8PNX6</accession>